<comment type="caution">
    <text evidence="2">The sequence shown here is derived from an EMBL/GenBank/DDBJ whole genome shotgun (WGS) entry which is preliminary data.</text>
</comment>
<sequence>MQKQSALPRDCWDSAGGSCLSPPGAGGFRGSVRSLSPQQCSPQRMQGGIQR</sequence>
<keyword evidence="3" id="KW-1185">Reference proteome</keyword>
<evidence type="ECO:0000256" key="1">
    <source>
        <dbReference type="SAM" id="MobiDB-lite"/>
    </source>
</evidence>
<evidence type="ECO:0000313" key="2">
    <source>
        <dbReference type="EMBL" id="TRZ26489.1"/>
    </source>
</evidence>
<feature type="non-terminal residue" evidence="2">
    <location>
        <position position="51"/>
    </location>
</feature>
<dbReference type="Proteomes" id="UP000796761">
    <property type="component" value="Unassembled WGS sequence"/>
</dbReference>
<protein>
    <submittedName>
        <fullName evidence="2">Uncharacterized protein</fullName>
    </submittedName>
</protein>
<proteinExistence type="predicted"/>
<reference evidence="2" key="1">
    <citation type="submission" date="2019-04" db="EMBL/GenBank/DDBJ databases">
        <title>Genome assembly of Zosterops borbonicus 15179.</title>
        <authorList>
            <person name="Leroy T."/>
            <person name="Anselmetti Y."/>
            <person name="Tilak M.-K."/>
            <person name="Nabholz B."/>
        </authorList>
    </citation>
    <scope>NUCLEOTIDE SEQUENCE</scope>
    <source>
        <strain evidence="2">HGM_15179</strain>
        <tissue evidence="2">Muscle</tissue>
    </source>
</reference>
<gene>
    <name evidence="2" type="ORF">HGM15179_000646</name>
</gene>
<dbReference type="AlphaFoldDB" id="A0A8K1GW14"/>
<feature type="compositionally biased region" description="Polar residues" evidence="1">
    <location>
        <begin position="33"/>
        <end position="44"/>
    </location>
</feature>
<name>A0A8K1GW14_9PASS</name>
<evidence type="ECO:0000313" key="3">
    <source>
        <dbReference type="Proteomes" id="UP000796761"/>
    </source>
</evidence>
<feature type="region of interest" description="Disordered" evidence="1">
    <location>
        <begin position="1"/>
        <end position="51"/>
    </location>
</feature>
<accession>A0A8K1GW14</accession>
<dbReference type="EMBL" id="SWJQ01000013">
    <property type="protein sequence ID" value="TRZ26489.1"/>
    <property type="molecule type" value="Genomic_DNA"/>
</dbReference>
<organism evidence="2 3">
    <name type="scientific">Zosterops borbonicus</name>
    <dbReference type="NCBI Taxonomy" id="364589"/>
    <lineage>
        <taxon>Eukaryota</taxon>
        <taxon>Metazoa</taxon>
        <taxon>Chordata</taxon>
        <taxon>Craniata</taxon>
        <taxon>Vertebrata</taxon>
        <taxon>Euteleostomi</taxon>
        <taxon>Archelosauria</taxon>
        <taxon>Archosauria</taxon>
        <taxon>Dinosauria</taxon>
        <taxon>Saurischia</taxon>
        <taxon>Theropoda</taxon>
        <taxon>Coelurosauria</taxon>
        <taxon>Aves</taxon>
        <taxon>Neognathae</taxon>
        <taxon>Neoaves</taxon>
        <taxon>Telluraves</taxon>
        <taxon>Australaves</taxon>
        <taxon>Passeriformes</taxon>
        <taxon>Sylvioidea</taxon>
        <taxon>Zosteropidae</taxon>
        <taxon>Zosterops</taxon>
    </lineage>
</organism>